<dbReference type="AlphaFoldDB" id="A0A1I2E4V0"/>
<name>A0A1I2E4V0_9BACT</name>
<reference evidence="1 2" key="1">
    <citation type="submission" date="2016-10" db="EMBL/GenBank/DDBJ databases">
        <authorList>
            <person name="de Groot N.N."/>
        </authorList>
    </citation>
    <scope>NUCLEOTIDE SEQUENCE [LARGE SCALE GENOMIC DNA]</scope>
    <source>
        <strain evidence="1 2">DSM 26130</strain>
    </source>
</reference>
<protein>
    <recommendedName>
        <fullName evidence="3">Outer membrane protein beta-barrel domain-containing protein</fullName>
    </recommendedName>
</protein>
<proteinExistence type="predicted"/>
<organism evidence="1 2">
    <name type="scientific">Spirosoma endophyticum</name>
    <dbReference type="NCBI Taxonomy" id="662367"/>
    <lineage>
        <taxon>Bacteria</taxon>
        <taxon>Pseudomonadati</taxon>
        <taxon>Bacteroidota</taxon>
        <taxon>Cytophagia</taxon>
        <taxon>Cytophagales</taxon>
        <taxon>Cytophagaceae</taxon>
        <taxon>Spirosoma</taxon>
    </lineage>
</organism>
<dbReference type="STRING" id="662367.SAMN05216167_12118"/>
<dbReference type="OrthoDB" id="978645at2"/>
<accession>A0A1I2E4V0</accession>
<dbReference type="EMBL" id="FOLQ01000021">
    <property type="protein sequence ID" value="SFE87683.1"/>
    <property type="molecule type" value="Genomic_DNA"/>
</dbReference>
<gene>
    <name evidence="1" type="ORF">SAMN05216167_12118</name>
</gene>
<sequence length="211" mass="24960">MAPAIKLYILALICFPIQCLAQETYYEKPLKNHRMMVSIGASTQLLPTIIEYQKFIVRPQIGLSYRLNYKAINFEPEIILRSSLTHLRTPSNVMPNCSICYEEYEHKGASIHLILPVTLRYKRFGISIGTHIELPSMRYTFDEVDSVFTPIRVIRVAEWQERKKPIFGFYFGLQYNVKRYQFRVYDMTKKYLYDGYIRKPQILSFSLGYRL</sequence>
<evidence type="ECO:0000313" key="1">
    <source>
        <dbReference type="EMBL" id="SFE87683.1"/>
    </source>
</evidence>
<evidence type="ECO:0008006" key="3">
    <source>
        <dbReference type="Google" id="ProtNLM"/>
    </source>
</evidence>
<evidence type="ECO:0000313" key="2">
    <source>
        <dbReference type="Proteomes" id="UP000198598"/>
    </source>
</evidence>
<keyword evidence="2" id="KW-1185">Reference proteome</keyword>
<dbReference type="Proteomes" id="UP000198598">
    <property type="component" value="Unassembled WGS sequence"/>
</dbReference>